<dbReference type="PANTHER" id="PTHR30213:SF1">
    <property type="entry name" value="INNER MEMBRANE PROTEIN YHJD"/>
    <property type="match status" value="1"/>
</dbReference>
<dbReference type="Pfam" id="PF03631">
    <property type="entry name" value="Virul_fac_BrkB"/>
    <property type="match status" value="1"/>
</dbReference>
<dbReference type="EMBL" id="CP036274">
    <property type="protein sequence ID" value="QDU30984.1"/>
    <property type="molecule type" value="Genomic_DNA"/>
</dbReference>
<proteinExistence type="predicted"/>
<gene>
    <name evidence="7" type="primary">yhjD</name>
    <name evidence="7" type="ORF">ETAA8_61370</name>
</gene>
<evidence type="ECO:0000256" key="5">
    <source>
        <dbReference type="ARBA" id="ARBA00023136"/>
    </source>
</evidence>
<evidence type="ECO:0000256" key="6">
    <source>
        <dbReference type="SAM" id="Phobius"/>
    </source>
</evidence>
<dbReference type="PIRSF" id="PIRSF035875">
    <property type="entry name" value="RNase_BN"/>
    <property type="match status" value="1"/>
</dbReference>
<evidence type="ECO:0000313" key="8">
    <source>
        <dbReference type="Proteomes" id="UP000315017"/>
    </source>
</evidence>
<feature type="transmembrane region" description="Helical" evidence="6">
    <location>
        <begin position="181"/>
        <end position="201"/>
    </location>
</feature>
<keyword evidence="4 6" id="KW-1133">Transmembrane helix</keyword>
<feature type="transmembrane region" description="Helical" evidence="6">
    <location>
        <begin position="92"/>
        <end position="116"/>
    </location>
</feature>
<reference evidence="7 8" key="1">
    <citation type="submission" date="2019-02" db="EMBL/GenBank/DDBJ databases">
        <title>Deep-cultivation of Planctomycetes and their phenomic and genomic characterization uncovers novel biology.</title>
        <authorList>
            <person name="Wiegand S."/>
            <person name="Jogler M."/>
            <person name="Boedeker C."/>
            <person name="Pinto D."/>
            <person name="Vollmers J."/>
            <person name="Rivas-Marin E."/>
            <person name="Kohn T."/>
            <person name="Peeters S.H."/>
            <person name="Heuer A."/>
            <person name="Rast P."/>
            <person name="Oberbeckmann S."/>
            <person name="Bunk B."/>
            <person name="Jeske O."/>
            <person name="Meyerdierks A."/>
            <person name="Storesund J.E."/>
            <person name="Kallscheuer N."/>
            <person name="Luecker S."/>
            <person name="Lage O.M."/>
            <person name="Pohl T."/>
            <person name="Merkel B.J."/>
            <person name="Hornburger P."/>
            <person name="Mueller R.-W."/>
            <person name="Bruemmer F."/>
            <person name="Labrenz M."/>
            <person name="Spormann A.M."/>
            <person name="Op den Camp H."/>
            <person name="Overmann J."/>
            <person name="Amann R."/>
            <person name="Jetten M.S.M."/>
            <person name="Mascher T."/>
            <person name="Medema M.H."/>
            <person name="Devos D.P."/>
            <person name="Kaster A.-K."/>
            <person name="Ovreas L."/>
            <person name="Rohde M."/>
            <person name="Galperin M.Y."/>
            <person name="Jogler C."/>
        </authorList>
    </citation>
    <scope>NUCLEOTIDE SEQUENCE [LARGE SCALE GENOMIC DNA]</scope>
    <source>
        <strain evidence="7 8">ETA_A8</strain>
    </source>
</reference>
<dbReference type="PANTHER" id="PTHR30213">
    <property type="entry name" value="INNER MEMBRANE PROTEIN YHJD"/>
    <property type="match status" value="1"/>
</dbReference>
<keyword evidence="2" id="KW-1003">Cell membrane</keyword>
<name>A0A517YL93_9BACT</name>
<dbReference type="RefSeq" id="WP_202921340.1">
    <property type="nucleotide sequence ID" value="NZ_CP036274.1"/>
</dbReference>
<feature type="transmembrane region" description="Helical" evidence="6">
    <location>
        <begin position="239"/>
        <end position="257"/>
    </location>
</feature>
<dbReference type="AlphaFoldDB" id="A0A517YL93"/>
<dbReference type="Proteomes" id="UP000315017">
    <property type="component" value="Chromosome"/>
</dbReference>
<evidence type="ECO:0000256" key="2">
    <source>
        <dbReference type="ARBA" id="ARBA00022475"/>
    </source>
</evidence>
<keyword evidence="8" id="KW-1185">Reference proteome</keyword>
<accession>A0A517YL93</accession>
<sequence>MRLLRHIVSVLTEAATEWQKDGGSRMGAALAFYSVLSLAPLLMIALALAGLFFDQALARDHLMTQMGDLVGPEGAQAIKVMLDSGTKSGGRLATILGIATLLFGASGVFGELQAAMDAVWDVKPKRMAWLSMLRARFLSFTMVIGTGFLLLVSLVISTVIASLHKSIEGRLPQLEPIWHSLSTLVTFFIVMLLFALIFKVLPDAKVAWRDVWGGAFLTAALFSVGKLAISLYLGRSGLASGYGAAGSLVVLIVWVYYSSQILFFGAEITHVIARRRNKKIEPTENAVLVAEKD</sequence>
<evidence type="ECO:0000256" key="3">
    <source>
        <dbReference type="ARBA" id="ARBA00022692"/>
    </source>
</evidence>
<evidence type="ECO:0000256" key="4">
    <source>
        <dbReference type="ARBA" id="ARBA00022989"/>
    </source>
</evidence>
<dbReference type="GO" id="GO:0005886">
    <property type="term" value="C:plasma membrane"/>
    <property type="evidence" value="ECO:0007669"/>
    <property type="project" value="UniProtKB-SubCell"/>
</dbReference>
<evidence type="ECO:0000256" key="1">
    <source>
        <dbReference type="ARBA" id="ARBA00004651"/>
    </source>
</evidence>
<dbReference type="NCBIfam" id="TIGR00765">
    <property type="entry name" value="yihY_not_rbn"/>
    <property type="match status" value="1"/>
</dbReference>
<keyword evidence="5 6" id="KW-0472">Membrane</keyword>
<comment type="subcellular location">
    <subcellularLocation>
        <location evidence="1">Cell membrane</location>
        <topology evidence="1">Multi-pass membrane protein</topology>
    </subcellularLocation>
</comment>
<dbReference type="KEGG" id="aagg:ETAA8_61370"/>
<evidence type="ECO:0000313" key="7">
    <source>
        <dbReference type="EMBL" id="QDU30984.1"/>
    </source>
</evidence>
<feature type="transmembrane region" description="Helical" evidence="6">
    <location>
        <begin position="213"/>
        <end position="233"/>
    </location>
</feature>
<organism evidence="7 8">
    <name type="scientific">Anatilimnocola aggregata</name>
    <dbReference type="NCBI Taxonomy" id="2528021"/>
    <lineage>
        <taxon>Bacteria</taxon>
        <taxon>Pseudomonadati</taxon>
        <taxon>Planctomycetota</taxon>
        <taxon>Planctomycetia</taxon>
        <taxon>Pirellulales</taxon>
        <taxon>Pirellulaceae</taxon>
        <taxon>Anatilimnocola</taxon>
    </lineage>
</organism>
<protein>
    <submittedName>
        <fullName evidence="7">Inner membrane protein YhjD</fullName>
    </submittedName>
</protein>
<dbReference type="InterPro" id="IPR017039">
    <property type="entry name" value="Virul_fac_BrkB"/>
</dbReference>
<keyword evidence="3 6" id="KW-0812">Transmembrane</keyword>
<feature type="transmembrane region" description="Helical" evidence="6">
    <location>
        <begin position="137"/>
        <end position="161"/>
    </location>
</feature>
<feature type="transmembrane region" description="Helical" evidence="6">
    <location>
        <begin position="30"/>
        <end position="53"/>
    </location>
</feature>